<evidence type="ECO:0000259" key="1">
    <source>
        <dbReference type="Pfam" id="PF01551"/>
    </source>
</evidence>
<dbReference type="OrthoDB" id="9805070at2"/>
<proteinExistence type="predicted"/>
<dbReference type="STRING" id="493475.GARC_4936"/>
<name>K6YUP0_9ALTE</name>
<comment type="caution">
    <text evidence="2">The sequence shown here is derived from an EMBL/GenBank/DDBJ whole genome shotgun (WGS) entry which is preliminary data.</text>
</comment>
<dbReference type="PANTHER" id="PTHR21666">
    <property type="entry name" value="PEPTIDASE-RELATED"/>
    <property type="match status" value="1"/>
</dbReference>
<dbReference type="InterPro" id="IPR050570">
    <property type="entry name" value="Cell_wall_metabolism_enzyme"/>
</dbReference>
<dbReference type="CDD" id="cd12797">
    <property type="entry name" value="M23_peptidase"/>
    <property type="match status" value="1"/>
</dbReference>
<dbReference type="eggNOG" id="COG0739">
    <property type="taxonomic scope" value="Bacteria"/>
</dbReference>
<dbReference type="InterPro" id="IPR016047">
    <property type="entry name" value="M23ase_b-sheet_dom"/>
</dbReference>
<sequence length="238" mass="27044">MDDWACVEKIEKNQQVSYWLYNKKPFVVTVTLEVDTSNLKTSATNQRQHIVSQVLQGHQRIKVLELQPINIHRKIWYDESFYWTPGNMLAVHQGDIIYQYPYAQGEHFPIVQGFGGRYSHSGASKYAVDFAMPIGTPIYAARAGVVIDLVEQHTRGGANRKYAKYANYVVILHADDTTGEYYHLKQHGVVVTLGERVSAGQKIGYSGNTGFSSLPHLHFAVYHAKPFGKYQSLPFEFE</sequence>
<feature type="domain" description="M23ase beta-sheet core" evidence="1">
    <location>
        <begin position="125"/>
        <end position="224"/>
    </location>
</feature>
<accession>K6YUP0</accession>
<dbReference type="Proteomes" id="UP000006327">
    <property type="component" value="Unassembled WGS sequence"/>
</dbReference>
<organism evidence="2 3">
    <name type="scientific">Paraglaciecola arctica BSs20135</name>
    <dbReference type="NCBI Taxonomy" id="493475"/>
    <lineage>
        <taxon>Bacteria</taxon>
        <taxon>Pseudomonadati</taxon>
        <taxon>Pseudomonadota</taxon>
        <taxon>Gammaproteobacteria</taxon>
        <taxon>Alteromonadales</taxon>
        <taxon>Alteromonadaceae</taxon>
        <taxon>Paraglaciecola</taxon>
    </lineage>
</organism>
<evidence type="ECO:0000313" key="3">
    <source>
        <dbReference type="Proteomes" id="UP000006327"/>
    </source>
</evidence>
<reference evidence="2 3" key="1">
    <citation type="journal article" date="2017" name="Antonie Van Leeuwenhoek">
        <title>Rhizobium rhizosphaerae sp. nov., a novel species isolated from rice rhizosphere.</title>
        <authorList>
            <person name="Zhao J.J."/>
            <person name="Zhang J."/>
            <person name="Zhang R.J."/>
            <person name="Zhang C.W."/>
            <person name="Yin H.Q."/>
            <person name="Zhang X.X."/>
        </authorList>
    </citation>
    <scope>NUCLEOTIDE SEQUENCE [LARGE SCALE GENOMIC DNA]</scope>
    <source>
        <strain evidence="2 3">BSs20135</strain>
    </source>
</reference>
<dbReference type="AlphaFoldDB" id="K6YUP0"/>
<dbReference type="InterPro" id="IPR011055">
    <property type="entry name" value="Dup_hybrid_motif"/>
</dbReference>
<keyword evidence="3" id="KW-1185">Reference proteome</keyword>
<gene>
    <name evidence="2" type="ORF">GARC_4936</name>
</gene>
<protein>
    <submittedName>
        <fullName evidence="2">Peptidase M23B</fullName>
    </submittedName>
</protein>
<dbReference type="RefSeq" id="WP_007625302.1">
    <property type="nucleotide sequence ID" value="NZ_BAEO01000065.1"/>
</dbReference>
<dbReference type="EMBL" id="BAEO01000065">
    <property type="protein sequence ID" value="GAC21872.1"/>
    <property type="molecule type" value="Genomic_DNA"/>
</dbReference>
<evidence type="ECO:0000313" key="2">
    <source>
        <dbReference type="EMBL" id="GAC21872.1"/>
    </source>
</evidence>
<dbReference type="GO" id="GO:0004222">
    <property type="term" value="F:metalloendopeptidase activity"/>
    <property type="evidence" value="ECO:0007669"/>
    <property type="project" value="TreeGrafter"/>
</dbReference>
<dbReference type="PANTHER" id="PTHR21666:SF294">
    <property type="entry name" value="PEPTIDASE M23"/>
    <property type="match status" value="1"/>
</dbReference>
<dbReference type="SUPFAM" id="SSF51261">
    <property type="entry name" value="Duplicated hybrid motif"/>
    <property type="match status" value="1"/>
</dbReference>
<dbReference type="Gene3D" id="2.70.70.10">
    <property type="entry name" value="Glucose Permease (Domain IIA)"/>
    <property type="match status" value="1"/>
</dbReference>
<dbReference type="Pfam" id="PF01551">
    <property type="entry name" value="Peptidase_M23"/>
    <property type="match status" value="1"/>
</dbReference>